<evidence type="ECO:0000313" key="2">
    <source>
        <dbReference type="EMBL" id="KAL1867102.1"/>
    </source>
</evidence>
<dbReference type="Proteomes" id="UP001583177">
    <property type="component" value="Unassembled WGS sequence"/>
</dbReference>
<proteinExistence type="predicted"/>
<protein>
    <recommendedName>
        <fullName evidence="4">DUF3533 domain-containing protein</fullName>
    </recommendedName>
</protein>
<keyword evidence="1" id="KW-0472">Membrane</keyword>
<gene>
    <name evidence="2" type="ORF">Daus18300_006501</name>
</gene>
<keyword evidence="1" id="KW-1133">Transmembrane helix</keyword>
<feature type="transmembrane region" description="Helical" evidence="1">
    <location>
        <begin position="390"/>
        <end position="412"/>
    </location>
</feature>
<organism evidence="2 3">
    <name type="scientific">Diaporthe australafricana</name>
    <dbReference type="NCBI Taxonomy" id="127596"/>
    <lineage>
        <taxon>Eukaryota</taxon>
        <taxon>Fungi</taxon>
        <taxon>Dikarya</taxon>
        <taxon>Ascomycota</taxon>
        <taxon>Pezizomycotina</taxon>
        <taxon>Sordariomycetes</taxon>
        <taxon>Sordariomycetidae</taxon>
        <taxon>Diaporthales</taxon>
        <taxon>Diaporthaceae</taxon>
        <taxon>Diaporthe</taxon>
    </lineage>
</organism>
<keyword evidence="1" id="KW-0812">Transmembrane</keyword>
<accession>A0ABR3WUF9</accession>
<keyword evidence="3" id="KW-1185">Reference proteome</keyword>
<evidence type="ECO:0008006" key="4">
    <source>
        <dbReference type="Google" id="ProtNLM"/>
    </source>
</evidence>
<sequence length="495" mass="54124">MVLNIRSWYWGDPSTTVLTALQFAAKFLEIMMQTSLGTILMSIVRHQLLGDRGLPLGSFLGPYSVTDISYLRSLEFWGGLGSKHARMGQRVVLGIAVAAFVVLASLVGPSIAVLLIPRPIDYTTGHYLVLLDEQATIFPSSDPESTYITFGDISPEASNLTFADLIEIINSSTADNSTVDSTYVTWSEAPQQASNHSILMVQGNLLADGEQYHENAVAKAEACVIDAIWATAALNATSDAESNLVMNFELGSQSSQISESQLIKISPDWAAKVVEVYYEYQPDLAQMPLAKIFALALAGTAPMPDIAYGPYGWRNAHNDPRFRGEEADAVSLSQAQYDAASAYFQANRGILSGQTDVFFYAAANWTDPAGLYHYEFETYRQGYGYDSSSVPVLLSLIVVAVYALIAVTHLLYTFTTGYVGRSWDTLAELLLLGLHSQPPEVNFAANTTVGIETVAPFKEPVSVRINENGRAELLFDRDALNKRRALSKIEVNEAY</sequence>
<feature type="transmembrane region" description="Helical" evidence="1">
    <location>
        <begin position="91"/>
        <end position="116"/>
    </location>
</feature>
<dbReference type="EMBL" id="JAWRVE010000052">
    <property type="protein sequence ID" value="KAL1867102.1"/>
    <property type="molecule type" value="Genomic_DNA"/>
</dbReference>
<comment type="caution">
    <text evidence="2">The sequence shown here is derived from an EMBL/GenBank/DDBJ whole genome shotgun (WGS) entry which is preliminary data.</text>
</comment>
<evidence type="ECO:0000313" key="3">
    <source>
        <dbReference type="Proteomes" id="UP001583177"/>
    </source>
</evidence>
<evidence type="ECO:0000256" key="1">
    <source>
        <dbReference type="SAM" id="Phobius"/>
    </source>
</evidence>
<reference evidence="2 3" key="1">
    <citation type="journal article" date="2024" name="IMA Fungus">
        <title>IMA Genome - F19 : A genome assembly and annotation guide to empower mycologists, including annotated draft genome sequences of Ceratocystis pirilliformis, Diaporthe australafricana, Fusarium ophioides, Paecilomyces lecythidis, and Sporothrix stenoceras.</title>
        <authorList>
            <person name="Aylward J."/>
            <person name="Wilson A.M."/>
            <person name="Visagie C.M."/>
            <person name="Spraker J."/>
            <person name="Barnes I."/>
            <person name="Buitendag C."/>
            <person name="Ceriani C."/>
            <person name="Del Mar Angel L."/>
            <person name="du Plessis D."/>
            <person name="Fuchs T."/>
            <person name="Gasser K."/>
            <person name="Kramer D."/>
            <person name="Li W."/>
            <person name="Munsamy K."/>
            <person name="Piso A."/>
            <person name="Price J.L."/>
            <person name="Sonnekus B."/>
            <person name="Thomas C."/>
            <person name="van der Nest A."/>
            <person name="van Dijk A."/>
            <person name="van Heerden A."/>
            <person name="van Vuuren N."/>
            <person name="Yilmaz N."/>
            <person name="Duong T.A."/>
            <person name="van der Merwe N.A."/>
            <person name="Wingfield M.J."/>
            <person name="Wingfield B.D."/>
        </authorList>
    </citation>
    <scope>NUCLEOTIDE SEQUENCE [LARGE SCALE GENOMIC DNA]</scope>
    <source>
        <strain evidence="2 3">CMW 18300</strain>
    </source>
</reference>
<name>A0ABR3WUF9_9PEZI</name>